<dbReference type="InterPro" id="IPR051206">
    <property type="entry name" value="NAMLAA_amidase_2"/>
</dbReference>
<proteinExistence type="inferred from homology"/>
<comment type="caution">
    <text evidence="14">The sequence shown here is derived from an EMBL/GenBank/DDBJ whole genome shotgun (WGS) entry which is preliminary data.</text>
</comment>
<evidence type="ECO:0000256" key="3">
    <source>
        <dbReference type="ARBA" id="ARBA00004496"/>
    </source>
</evidence>
<evidence type="ECO:0000256" key="12">
    <source>
        <dbReference type="ARBA" id="ARBA00042615"/>
    </source>
</evidence>
<reference evidence="14 15" key="1">
    <citation type="journal article" date="2017" name="Front. Microbiol.">
        <title>Genome of Ca. Pandoraea novymonadis, an Endosymbiotic Bacterium of the Trypanosomatid Novymonas esmeraldas.</title>
        <authorList>
            <person name="Kostygov A.Y."/>
            <person name="Butenko A."/>
            <person name="Nenarokova A."/>
            <person name="Tashyreva D."/>
            <person name="Flegontov P."/>
            <person name="Lukes J."/>
            <person name="Yurchenko V."/>
        </authorList>
    </citation>
    <scope>NUCLEOTIDE SEQUENCE [LARGE SCALE GENOMIC DNA]</scope>
    <source>
        <strain evidence="14 15">E262</strain>
    </source>
</reference>
<comment type="catalytic activity">
    <reaction evidence="1">
        <text>Hydrolyzes the link between N-acetylmuramoyl residues and L-amino acid residues in certain cell-wall glycopeptides.</text>
        <dbReference type="EC" id="3.5.1.28"/>
    </reaction>
</comment>
<evidence type="ECO:0000256" key="9">
    <source>
        <dbReference type="ARBA" id="ARBA00022833"/>
    </source>
</evidence>
<dbReference type="Pfam" id="PF01510">
    <property type="entry name" value="Amidase_2"/>
    <property type="match status" value="1"/>
</dbReference>
<comment type="subcellular location">
    <subcellularLocation>
        <location evidence="3">Cytoplasm</location>
    </subcellularLocation>
</comment>
<sequence>MTALFKIDNDGWAYNAERIPSPNFDERPKAMAIDLLVVHNISLPHGQFGGNEIADFFCNKLDNSAHPIFNEIRDLHVSAHFLVRRTGRVQQFVSCNARAWHAGVSSFQGRKHCNDFSIGIEVEGSDHLPFEKLQYKGLAKLTLAIFARYSIQAIVGHADIAPGRKTDPGPYFDWMTLRDLTDLPGKIMPYQCP</sequence>
<evidence type="ECO:0000256" key="4">
    <source>
        <dbReference type="ARBA" id="ARBA00007553"/>
    </source>
</evidence>
<keyword evidence="10" id="KW-0961">Cell wall biogenesis/degradation</keyword>
<dbReference type="Proteomes" id="UP000242660">
    <property type="component" value="Unassembled WGS sequence"/>
</dbReference>
<evidence type="ECO:0000259" key="13">
    <source>
        <dbReference type="SMART" id="SM00644"/>
    </source>
</evidence>
<dbReference type="Gene3D" id="3.40.80.10">
    <property type="entry name" value="Peptidoglycan recognition protein-like"/>
    <property type="match status" value="1"/>
</dbReference>
<dbReference type="InterPro" id="IPR036505">
    <property type="entry name" value="Amidase/PGRP_sf"/>
</dbReference>
<keyword evidence="9" id="KW-0862">Zinc</keyword>
<dbReference type="PANTHER" id="PTHR30417">
    <property type="entry name" value="N-ACETYLMURAMOYL-L-ALANINE AMIDASE AMID"/>
    <property type="match status" value="1"/>
</dbReference>
<comment type="cofactor">
    <cofactor evidence="2">
        <name>Zn(2+)</name>
        <dbReference type="ChEBI" id="CHEBI:29105"/>
    </cofactor>
</comment>
<evidence type="ECO:0000256" key="5">
    <source>
        <dbReference type="ARBA" id="ARBA00011901"/>
    </source>
</evidence>
<dbReference type="CDD" id="cd06583">
    <property type="entry name" value="PGRP"/>
    <property type="match status" value="1"/>
</dbReference>
<dbReference type="RefSeq" id="WP_106182704.1">
    <property type="nucleotide sequence ID" value="NZ_MUHY01000001.1"/>
</dbReference>
<name>A0ABX5FFY5_9BURK</name>
<feature type="domain" description="N-acetylmuramoyl-L-alanine amidase" evidence="13">
    <location>
        <begin position="21"/>
        <end position="169"/>
    </location>
</feature>
<comment type="similarity">
    <text evidence="4">Belongs to the N-acetylmuramoyl-L-alanine amidase 2 family.</text>
</comment>
<evidence type="ECO:0000313" key="14">
    <source>
        <dbReference type="EMBL" id="PSB92383.1"/>
    </source>
</evidence>
<keyword evidence="15" id="KW-1185">Reference proteome</keyword>
<evidence type="ECO:0000256" key="7">
    <source>
        <dbReference type="ARBA" id="ARBA00022723"/>
    </source>
</evidence>
<evidence type="ECO:0000256" key="2">
    <source>
        <dbReference type="ARBA" id="ARBA00001947"/>
    </source>
</evidence>
<gene>
    <name evidence="14" type="primary">ampD</name>
    <name evidence="14" type="ORF">BZL35_00625</name>
</gene>
<keyword evidence="7" id="KW-0479">Metal-binding</keyword>
<dbReference type="NCBIfam" id="NF008758">
    <property type="entry name" value="PRK11789.1"/>
    <property type="match status" value="1"/>
</dbReference>
<evidence type="ECO:0000256" key="6">
    <source>
        <dbReference type="ARBA" id="ARBA00022490"/>
    </source>
</evidence>
<dbReference type="PANTHER" id="PTHR30417:SF4">
    <property type="entry name" value="1,6-ANHYDRO-N-ACETYLMURAMYL-L-ALANINE AMIDASE AMPD"/>
    <property type="match status" value="1"/>
</dbReference>
<dbReference type="SMART" id="SM00644">
    <property type="entry name" value="Ami_2"/>
    <property type="match status" value="1"/>
</dbReference>
<dbReference type="SUPFAM" id="SSF55846">
    <property type="entry name" value="N-acetylmuramoyl-L-alanine amidase-like"/>
    <property type="match status" value="1"/>
</dbReference>
<keyword evidence="6" id="KW-0963">Cytoplasm</keyword>
<dbReference type="InterPro" id="IPR002502">
    <property type="entry name" value="Amidase_domain"/>
</dbReference>
<dbReference type="EC" id="3.5.1.28" evidence="5"/>
<evidence type="ECO:0000256" key="1">
    <source>
        <dbReference type="ARBA" id="ARBA00001561"/>
    </source>
</evidence>
<keyword evidence="8" id="KW-0378">Hydrolase</keyword>
<organism evidence="14 15">
    <name type="scientific">Candidatus Pandoraea novymonadis</name>
    <dbReference type="NCBI Taxonomy" id="1808959"/>
    <lineage>
        <taxon>Bacteria</taxon>
        <taxon>Pseudomonadati</taxon>
        <taxon>Pseudomonadota</taxon>
        <taxon>Betaproteobacteria</taxon>
        <taxon>Burkholderiales</taxon>
        <taxon>Burkholderiaceae</taxon>
        <taxon>Pandoraea</taxon>
    </lineage>
</organism>
<accession>A0ABX5FFY5</accession>
<protein>
    <recommendedName>
        <fullName evidence="11">1,6-anhydro-N-acetylmuramyl-L-alanine amidase AmpD</fullName>
        <ecNumber evidence="5">3.5.1.28</ecNumber>
    </recommendedName>
    <alternativeName>
        <fullName evidence="12">N-acetylmuramoyl-L-alanine amidase</fullName>
    </alternativeName>
</protein>
<dbReference type="EMBL" id="MUHY01000001">
    <property type="protein sequence ID" value="PSB92383.1"/>
    <property type="molecule type" value="Genomic_DNA"/>
</dbReference>
<evidence type="ECO:0000313" key="15">
    <source>
        <dbReference type="Proteomes" id="UP000242660"/>
    </source>
</evidence>
<evidence type="ECO:0000256" key="11">
    <source>
        <dbReference type="ARBA" id="ARBA00039257"/>
    </source>
</evidence>
<evidence type="ECO:0000256" key="10">
    <source>
        <dbReference type="ARBA" id="ARBA00023316"/>
    </source>
</evidence>
<evidence type="ECO:0000256" key="8">
    <source>
        <dbReference type="ARBA" id="ARBA00022801"/>
    </source>
</evidence>